<keyword evidence="4" id="KW-1185">Reference proteome</keyword>
<evidence type="ECO:0000313" key="3">
    <source>
        <dbReference type="EMBL" id="GAA3828111.1"/>
    </source>
</evidence>
<dbReference type="Proteomes" id="UP001501821">
    <property type="component" value="Unassembled WGS sequence"/>
</dbReference>
<feature type="compositionally biased region" description="Low complexity" evidence="1">
    <location>
        <begin position="330"/>
        <end position="341"/>
    </location>
</feature>
<dbReference type="CDD" id="cd00761">
    <property type="entry name" value="Glyco_tranf_GTA_type"/>
    <property type="match status" value="1"/>
</dbReference>
<dbReference type="EMBL" id="BAABAH010000013">
    <property type="protein sequence ID" value="GAA3828111.1"/>
    <property type="molecule type" value="Genomic_DNA"/>
</dbReference>
<dbReference type="Pfam" id="PF00535">
    <property type="entry name" value="Glycos_transf_2"/>
    <property type="match status" value="1"/>
</dbReference>
<protein>
    <submittedName>
        <fullName evidence="3">Hemolytic protein HlpA</fullName>
    </submittedName>
</protein>
<dbReference type="InterPro" id="IPR001173">
    <property type="entry name" value="Glyco_trans_2-like"/>
</dbReference>
<comment type="caution">
    <text evidence="3">The sequence shown here is derived from an EMBL/GenBank/DDBJ whole genome shotgun (WGS) entry which is preliminary data.</text>
</comment>
<dbReference type="InterPro" id="IPR029044">
    <property type="entry name" value="Nucleotide-diphossugar_trans"/>
</dbReference>
<evidence type="ECO:0000259" key="2">
    <source>
        <dbReference type="Pfam" id="PF00535"/>
    </source>
</evidence>
<sequence>MLSTPVVMVAFNRPHLVRRTLAAVRQVAPERVFLIADGPRPDRPDDATLCAETRAVFDEIDWPCQVERRFSEVNLGVEGNVELGLDWVFSQVPEAIVLEDDCTPDPTFFRYVEELLDRYRDDDRVWQVSGNRHGVPRRLYKGDSYAFASWASVWGWATWGDRWQRHRAVFTRDHVRRSATDAGDAPVRTRPALPAPGTLVTRAGQRHFAEAARSSDVVTHGWDKHWWLTVMTEGGLCIAPANNLVVNGGFGADATHGYSPGREDDPAEPMEFPMKHPDRVALDVDVERELELHLNRVGGPAARFARKLIKSPRLRRAARAAVNSRPAKSAARAAARMTQRS</sequence>
<evidence type="ECO:0000313" key="4">
    <source>
        <dbReference type="Proteomes" id="UP001501821"/>
    </source>
</evidence>
<gene>
    <name evidence="3" type="ORF">GCM10022242_31880</name>
</gene>
<evidence type="ECO:0000256" key="1">
    <source>
        <dbReference type="SAM" id="MobiDB-lite"/>
    </source>
</evidence>
<organism evidence="3 4">
    <name type="scientific">Nocardioides panacisoli</name>
    <dbReference type="NCBI Taxonomy" id="627624"/>
    <lineage>
        <taxon>Bacteria</taxon>
        <taxon>Bacillati</taxon>
        <taxon>Actinomycetota</taxon>
        <taxon>Actinomycetes</taxon>
        <taxon>Propionibacteriales</taxon>
        <taxon>Nocardioidaceae</taxon>
        <taxon>Nocardioides</taxon>
    </lineage>
</organism>
<name>A0ABP7IVP0_9ACTN</name>
<reference evidence="4" key="1">
    <citation type="journal article" date="2019" name="Int. J. Syst. Evol. Microbiol.">
        <title>The Global Catalogue of Microorganisms (GCM) 10K type strain sequencing project: providing services to taxonomists for standard genome sequencing and annotation.</title>
        <authorList>
            <consortium name="The Broad Institute Genomics Platform"/>
            <consortium name="The Broad Institute Genome Sequencing Center for Infectious Disease"/>
            <person name="Wu L."/>
            <person name="Ma J."/>
        </authorList>
    </citation>
    <scope>NUCLEOTIDE SEQUENCE [LARGE SCALE GENOMIC DNA]</scope>
    <source>
        <strain evidence="4">JCM 16953</strain>
    </source>
</reference>
<feature type="region of interest" description="Disordered" evidence="1">
    <location>
        <begin position="317"/>
        <end position="341"/>
    </location>
</feature>
<dbReference type="RefSeq" id="WP_344777240.1">
    <property type="nucleotide sequence ID" value="NZ_BAABAH010000013.1"/>
</dbReference>
<feature type="domain" description="Glycosyltransferase 2-like" evidence="2">
    <location>
        <begin position="6"/>
        <end position="122"/>
    </location>
</feature>
<accession>A0ABP7IVP0</accession>
<proteinExistence type="predicted"/>
<dbReference type="SUPFAM" id="SSF53448">
    <property type="entry name" value="Nucleotide-diphospho-sugar transferases"/>
    <property type="match status" value="1"/>
</dbReference>
<dbReference type="Gene3D" id="3.90.550.10">
    <property type="entry name" value="Spore Coat Polysaccharide Biosynthesis Protein SpsA, Chain A"/>
    <property type="match status" value="1"/>
</dbReference>